<organism evidence="3 4">
    <name type="scientific">Nelumbo nucifera</name>
    <name type="common">Sacred lotus</name>
    <dbReference type="NCBI Taxonomy" id="4432"/>
    <lineage>
        <taxon>Eukaryota</taxon>
        <taxon>Viridiplantae</taxon>
        <taxon>Streptophyta</taxon>
        <taxon>Embryophyta</taxon>
        <taxon>Tracheophyta</taxon>
        <taxon>Spermatophyta</taxon>
        <taxon>Magnoliopsida</taxon>
        <taxon>Proteales</taxon>
        <taxon>Nelumbonaceae</taxon>
        <taxon>Nelumbo</taxon>
    </lineage>
</organism>
<dbReference type="AlphaFoldDB" id="A0A1U8Q5H7"/>
<gene>
    <name evidence="4" type="primary">LOC104601816</name>
</gene>
<dbReference type="Proteomes" id="UP000189703">
    <property type="component" value="Unplaced"/>
</dbReference>
<dbReference type="InterPro" id="IPR029063">
    <property type="entry name" value="SAM-dependent_MTases_sf"/>
</dbReference>
<name>A0A1U8Q5H7_NELNU</name>
<dbReference type="InterPro" id="IPR042086">
    <property type="entry name" value="MeTrfase_capping"/>
</dbReference>
<keyword evidence="1" id="KW-0479">Metal-binding</keyword>
<dbReference type="PANTHER" id="PTHR31009">
    <property type="entry name" value="S-ADENOSYL-L-METHIONINE:CARBOXYL METHYLTRANSFERASE FAMILY PROTEIN"/>
    <property type="match status" value="1"/>
</dbReference>
<evidence type="ECO:0000256" key="1">
    <source>
        <dbReference type="ARBA" id="ARBA00022723"/>
    </source>
</evidence>
<dbReference type="Gene3D" id="3.40.50.150">
    <property type="entry name" value="Vaccinia Virus protein VP39"/>
    <property type="match status" value="1"/>
</dbReference>
<accession>A0A1U8Q5H7</accession>
<dbReference type="GO" id="GO:0008757">
    <property type="term" value="F:S-adenosylmethionine-dependent methyltransferase activity"/>
    <property type="evidence" value="ECO:0000318"/>
    <property type="project" value="GO_Central"/>
</dbReference>
<evidence type="ECO:0000313" key="4">
    <source>
        <dbReference type="RefSeq" id="XP_019054058.1"/>
    </source>
</evidence>
<evidence type="ECO:0000256" key="2">
    <source>
        <dbReference type="ARBA" id="ARBA00022842"/>
    </source>
</evidence>
<keyword evidence="2" id="KW-0460">Magnesium</keyword>
<dbReference type="GO" id="GO:0032259">
    <property type="term" value="P:methylation"/>
    <property type="evidence" value="ECO:0000318"/>
    <property type="project" value="GO_Central"/>
</dbReference>
<proteinExistence type="predicted"/>
<dbReference type="Gene3D" id="1.10.1200.270">
    <property type="entry name" value="Methyltransferase, alpha-helical capping domain"/>
    <property type="match status" value="1"/>
</dbReference>
<keyword evidence="3" id="KW-1185">Reference proteome</keyword>
<dbReference type="Pfam" id="PF03492">
    <property type="entry name" value="Methyltransf_7"/>
    <property type="match status" value="1"/>
</dbReference>
<reference evidence="4" key="1">
    <citation type="submission" date="2025-08" db="UniProtKB">
        <authorList>
            <consortium name="RefSeq"/>
        </authorList>
    </citation>
    <scope>IDENTIFICATION</scope>
</reference>
<dbReference type="InterPro" id="IPR005299">
    <property type="entry name" value="MeTrfase_7"/>
</dbReference>
<evidence type="ECO:0000313" key="3">
    <source>
        <dbReference type="Proteomes" id="UP000189703"/>
    </source>
</evidence>
<dbReference type="InParanoid" id="A0A1U8Q5H7"/>
<dbReference type="GeneID" id="104601816"/>
<dbReference type="SUPFAM" id="SSF53335">
    <property type="entry name" value="S-adenosyl-L-methionine-dependent methyltransferases"/>
    <property type="match status" value="1"/>
</dbReference>
<sequence>MDVAQILHMRRGDGEDSYAKNSNVQKVIICREKAGIEEALEAFDFNKMCEASESFKIADMGCSSGPNALCAAKAIVDGIYRRCQGLGCPSPELLIYLNDLPGNDFNMLFQSLSSFKNLNGVGGECFIAGMPGSFYGRLFPTRTLHFVHSSSSLHWLSQQVPPDLEKKAIRALNKGNIYISKTSPQSVLKAYAVQFHKDFTSFLNSRSQEIVPAGRMVISLFGRTGDDPTSPECCQQWDLLAQVFRDMIVNGLLQEGKLDSFNIPFYSPSPQELTSAVHNEGSFTLNRLEILEIDWDRVTSSETSNGSTKTILDNQSISQSTVKFVRAVMESLLESHFGREVMDPLFRRHEQIVCDHLSRNRNNKYICIILSLTKT</sequence>
<dbReference type="GO" id="GO:0046872">
    <property type="term" value="F:metal ion binding"/>
    <property type="evidence" value="ECO:0007669"/>
    <property type="project" value="UniProtKB-KW"/>
</dbReference>
<dbReference type="OrthoDB" id="1523883at2759"/>
<protein>
    <submittedName>
        <fullName evidence="4">Jasmonate O-methyltransferase-like isoform X1</fullName>
    </submittedName>
</protein>
<dbReference type="OMA" id="FYAPCAD"/>
<dbReference type="RefSeq" id="XP_019054058.1">
    <property type="nucleotide sequence ID" value="XM_019198513.1"/>
</dbReference>